<dbReference type="EMBL" id="JAVLVU010000001">
    <property type="protein sequence ID" value="MDT3401428.1"/>
    <property type="molecule type" value="Genomic_DNA"/>
</dbReference>
<sequence length="34" mass="3949">MRRLTAIYDLNPRVVNIKKPDNNYPALNSTIVFT</sequence>
<reference evidence="2" key="1">
    <citation type="submission" date="2023-07" db="EMBL/GenBank/DDBJ databases">
        <title>Functional and genomic diversity of the sorghum phyllosphere microbiome.</title>
        <authorList>
            <person name="Shade A."/>
        </authorList>
    </citation>
    <scope>NUCLEOTIDE SEQUENCE [LARGE SCALE GENOMIC DNA]</scope>
    <source>
        <strain evidence="2">SORGH_AS_0422</strain>
    </source>
</reference>
<protein>
    <submittedName>
        <fullName evidence="1">Uncharacterized protein</fullName>
    </submittedName>
</protein>
<name>A0ABU3GNS5_9SPHI</name>
<organism evidence="1 2">
    <name type="scientific">Mucilaginibacter terrae</name>
    <dbReference type="NCBI Taxonomy" id="1955052"/>
    <lineage>
        <taxon>Bacteria</taxon>
        <taxon>Pseudomonadati</taxon>
        <taxon>Bacteroidota</taxon>
        <taxon>Sphingobacteriia</taxon>
        <taxon>Sphingobacteriales</taxon>
        <taxon>Sphingobacteriaceae</taxon>
        <taxon>Mucilaginibacter</taxon>
    </lineage>
</organism>
<proteinExistence type="predicted"/>
<evidence type="ECO:0000313" key="2">
    <source>
        <dbReference type="Proteomes" id="UP001258315"/>
    </source>
</evidence>
<accession>A0ABU3GNS5</accession>
<dbReference type="Proteomes" id="UP001258315">
    <property type="component" value="Unassembled WGS sequence"/>
</dbReference>
<gene>
    <name evidence="1" type="ORF">QE417_000500</name>
</gene>
<comment type="caution">
    <text evidence="1">The sequence shown here is derived from an EMBL/GenBank/DDBJ whole genome shotgun (WGS) entry which is preliminary data.</text>
</comment>
<keyword evidence="2" id="KW-1185">Reference proteome</keyword>
<evidence type="ECO:0000313" key="1">
    <source>
        <dbReference type="EMBL" id="MDT3401428.1"/>
    </source>
</evidence>